<dbReference type="InterPro" id="IPR013352">
    <property type="entry name" value="Fe_hydrogenase_subset"/>
</dbReference>
<dbReference type="Gene3D" id="3.30.70.20">
    <property type="match status" value="1"/>
</dbReference>
<dbReference type="SMART" id="SM00902">
    <property type="entry name" value="Fe_hyd_SSU"/>
    <property type="match status" value="1"/>
</dbReference>
<dbReference type="Gene3D" id="3.40.50.1780">
    <property type="match status" value="1"/>
</dbReference>
<name>A0A412Z9S5_9FIRM</name>
<dbReference type="InterPro" id="IPR050340">
    <property type="entry name" value="Cytosolic_Fe-S_CAF"/>
</dbReference>
<gene>
    <name evidence="4" type="ORF">DWW02_09760</name>
</gene>
<protein>
    <submittedName>
        <fullName evidence="4">Hydrogenase</fullName>
    </submittedName>
</protein>
<evidence type="ECO:0000313" key="5">
    <source>
        <dbReference type="Proteomes" id="UP000284543"/>
    </source>
</evidence>
<dbReference type="InterPro" id="IPR004108">
    <property type="entry name" value="Fe_hydrogenase_lsu_C"/>
</dbReference>
<reference evidence="4 5" key="1">
    <citation type="submission" date="2018-08" db="EMBL/GenBank/DDBJ databases">
        <title>A genome reference for cultivated species of the human gut microbiota.</title>
        <authorList>
            <person name="Zou Y."/>
            <person name="Xue W."/>
            <person name="Luo G."/>
        </authorList>
    </citation>
    <scope>NUCLEOTIDE SEQUENCE [LARGE SCALE GENOMIC DNA]</scope>
    <source>
        <strain evidence="4 5">AF14-18</strain>
    </source>
</reference>
<dbReference type="Pfam" id="PF02906">
    <property type="entry name" value="Fe_hyd_lg_C"/>
    <property type="match status" value="1"/>
</dbReference>
<evidence type="ECO:0000256" key="2">
    <source>
        <dbReference type="ARBA" id="ARBA00023004"/>
    </source>
</evidence>
<dbReference type="InterPro" id="IPR017896">
    <property type="entry name" value="4Fe4S_Fe-S-bd"/>
</dbReference>
<dbReference type="SUPFAM" id="SSF54862">
    <property type="entry name" value="4Fe-4S ferredoxins"/>
    <property type="match status" value="1"/>
</dbReference>
<sequence>MSERYPKSVPVSPDNPAIEKDEDICANCSHCLAVCAEEIGVAQPCKVTGADDFTCIHCGQCAAACPERAIRAKSQWREAAMAVNDQQKIVIFSTAPSVRVGLGECFGGKPGDFVESYMVSALRKLGADFVLDVAFSADLTIMEEGTEFLKRFIADSHPLPQFTSCCPAWVKYIETFHPERIPCLSSTKSPISMQGALIKTYFSKEKGIDPRRIVNIAVAPCTAKKFEISREELCSAGAYLGIPGLRDNDYVLTTRELAEWIREAGIGFYDLTPSAFDSLMGEGSGAGVIFGNTGGVMEAALRMAYSVVNGIEPPDLLMQYQPVRGLEQVKESVVSLGGRDVRTAVVYGTRAAEQLIATGAVDDYDFVEVMTCPGGCIGGGGQPDNGILPVPDQLRMARIRSLYLADQERSFRNSLENQEIKHLYETFIGEPMSKMAQLLLHTSYHSRKRGI</sequence>
<keyword evidence="2" id="KW-0408">Iron</keyword>
<dbReference type="NCBIfam" id="TIGR02512">
    <property type="entry name" value="FeFe_hydrog_A"/>
    <property type="match status" value="1"/>
</dbReference>
<dbReference type="Gene3D" id="4.10.260.20">
    <property type="entry name" value="Iron hydrogenase, small subunit"/>
    <property type="match status" value="1"/>
</dbReference>
<dbReference type="Pfam" id="PF02256">
    <property type="entry name" value="Fe_hyd_SSU"/>
    <property type="match status" value="1"/>
</dbReference>
<dbReference type="InterPro" id="IPR017900">
    <property type="entry name" value="4Fe4S_Fe_S_CS"/>
</dbReference>
<evidence type="ECO:0000313" key="4">
    <source>
        <dbReference type="EMBL" id="RGV76826.1"/>
    </source>
</evidence>
<dbReference type="InterPro" id="IPR036991">
    <property type="entry name" value="Fe_hydrogenase_ssu_sf"/>
</dbReference>
<dbReference type="GO" id="GO:0051536">
    <property type="term" value="F:iron-sulfur cluster binding"/>
    <property type="evidence" value="ECO:0007669"/>
    <property type="project" value="UniProtKB-KW"/>
</dbReference>
<dbReference type="GO" id="GO:0005506">
    <property type="term" value="F:iron ion binding"/>
    <property type="evidence" value="ECO:0007669"/>
    <property type="project" value="InterPro"/>
</dbReference>
<proteinExistence type="predicted"/>
<dbReference type="Pfam" id="PF00037">
    <property type="entry name" value="Fer4"/>
    <property type="match status" value="1"/>
</dbReference>
<dbReference type="InterPro" id="IPR009016">
    <property type="entry name" value="Fe_hydrogenase"/>
</dbReference>
<evidence type="ECO:0000256" key="3">
    <source>
        <dbReference type="ARBA" id="ARBA00023014"/>
    </source>
</evidence>
<dbReference type="KEGG" id="cbol:CGC65_23995"/>
<dbReference type="SUPFAM" id="SSF53920">
    <property type="entry name" value="Fe-only hydrogenase"/>
    <property type="match status" value="1"/>
</dbReference>
<comment type="caution">
    <text evidence="4">The sequence shown here is derived from an EMBL/GenBank/DDBJ whole genome shotgun (WGS) entry which is preliminary data.</text>
</comment>
<dbReference type="PANTHER" id="PTHR11615">
    <property type="entry name" value="NITRATE, FORMATE, IRON DEHYDROGENASE"/>
    <property type="match status" value="1"/>
</dbReference>
<dbReference type="PROSITE" id="PS51379">
    <property type="entry name" value="4FE4S_FER_2"/>
    <property type="match status" value="1"/>
</dbReference>
<accession>A0A412Z9S5</accession>
<dbReference type="EMBL" id="QRZM01000003">
    <property type="protein sequence ID" value="RGV76826.1"/>
    <property type="molecule type" value="Genomic_DNA"/>
</dbReference>
<keyword evidence="1" id="KW-0479">Metal-binding</keyword>
<keyword evidence="3" id="KW-0411">Iron-sulfur</keyword>
<dbReference type="InterPro" id="IPR003149">
    <property type="entry name" value="Fe_hydrogenase_ssu"/>
</dbReference>
<dbReference type="PROSITE" id="PS00198">
    <property type="entry name" value="4FE4S_FER_1"/>
    <property type="match status" value="1"/>
</dbReference>
<dbReference type="GO" id="GO:0008901">
    <property type="term" value="F:ferredoxin hydrogenase activity"/>
    <property type="evidence" value="ECO:0007669"/>
    <property type="project" value="InterPro"/>
</dbReference>
<evidence type="ECO:0000256" key="1">
    <source>
        <dbReference type="ARBA" id="ARBA00022723"/>
    </source>
</evidence>
<dbReference type="Proteomes" id="UP000284543">
    <property type="component" value="Unassembled WGS sequence"/>
</dbReference>
<organism evidence="4 5">
    <name type="scientific">Enterocloster bolteae</name>
    <dbReference type="NCBI Taxonomy" id="208479"/>
    <lineage>
        <taxon>Bacteria</taxon>
        <taxon>Bacillati</taxon>
        <taxon>Bacillota</taxon>
        <taxon>Clostridia</taxon>
        <taxon>Lachnospirales</taxon>
        <taxon>Lachnospiraceae</taxon>
        <taxon>Enterocloster</taxon>
    </lineage>
</organism>
<dbReference type="Gene3D" id="3.40.950.10">
    <property type="entry name" value="Fe-only Hydrogenase (Larger Subunit), Chain L, domain 3"/>
    <property type="match status" value="1"/>
</dbReference>
<dbReference type="RefSeq" id="WP_002568840.1">
    <property type="nucleotide sequence ID" value="NZ_BAABXO010000001.1"/>
</dbReference>
<dbReference type="AlphaFoldDB" id="A0A412Z9S5"/>